<comment type="catalytic activity">
    <reaction evidence="8">
        <text>adenosine + H2O + H(+) = inosine + NH4(+)</text>
        <dbReference type="Rhea" id="RHEA:24408"/>
        <dbReference type="ChEBI" id="CHEBI:15377"/>
        <dbReference type="ChEBI" id="CHEBI:15378"/>
        <dbReference type="ChEBI" id="CHEBI:16335"/>
        <dbReference type="ChEBI" id="CHEBI:17596"/>
        <dbReference type="ChEBI" id="CHEBI:28938"/>
        <dbReference type="EC" id="3.5.4.4"/>
    </reaction>
    <physiologicalReaction direction="left-to-right" evidence="8">
        <dbReference type="Rhea" id="RHEA:24409"/>
    </physiologicalReaction>
</comment>
<name>A0ABW7DV42_9FIRM</name>
<dbReference type="NCBIfam" id="TIGR00726">
    <property type="entry name" value="peptidoglycan editing factor PgeF"/>
    <property type="match status" value="1"/>
</dbReference>
<evidence type="ECO:0000256" key="7">
    <source>
        <dbReference type="ARBA" id="ARBA00022833"/>
    </source>
</evidence>
<protein>
    <recommendedName>
        <fullName evidence="11">Purine nucleoside phosphorylase</fullName>
    </recommendedName>
</protein>
<sequence>MSSPYHALKDAGDVMYVEVQMGTQWIKHKDGIAWEESGQLHRAGLCHGVTGRTGGVSPAPYHSLNLALHVGDSVSCVLENRRRLCAHLGCRLDVLTTPQQTHEDHVIAVGDSEIGRGAGSYHDAFPHTDALMTSRPGVLLLICIADCVPVILYDPVKKACAVIHDGWRGTASRLASKTVFAMQTVYGSQPRDILAFIGPSISREHFEVSEATSDIFRHMGPAYDQCVYKTADTVCVDLWQANQQLLLHAGLLPQHIDTTTHCAYQDEQAFYSYRRDGGHTGRMAAFAMIPAI</sequence>
<evidence type="ECO:0000256" key="5">
    <source>
        <dbReference type="ARBA" id="ARBA00022723"/>
    </source>
</evidence>
<accession>A0ABW7DV42</accession>
<gene>
    <name evidence="12" type="primary">pgeF</name>
    <name evidence="12" type="ORF">ACGTZG_13515</name>
</gene>
<evidence type="ECO:0000256" key="11">
    <source>
        <dbReference type="RuleBase" id="RU361274"/>
    </source>
</evidence>
<keyword evidence="6" id="KW-0378">Hydrolase</keyword>
<keyword evidence="4" id="KW-0808">Transferase</keyword>
<comment type="catalytic activity">
    <reaction evidence="10">
        <text>S-methyl-5'-thioadenosine + phosphate = 5-(methylsulfanyl)-alpha-D-ribose 1-phosphate + adenine</text>
        <dbReference type="Rhea" id="RHEA:11852"/>
        <dbReference type="ChEBI" id="CHEBI:16708"/>
        <dbReference type="ChEBI" id="CHEBI:17509"/>
        <dbReference type="ChEBI" id="CHEBI:43474"/>
        <dbReference type="ChEBI" id="CHEBI:58533"/>
        <dbReference type="EC" id="2.4.2.28"/>
    </reaction>
    <physiologicalReaction direction="left-to-right" evidence="10">
        <dbReference type="Rhea" id="RHEA:11853"/>
    </physiologicalReaction>
</comment>
<dbReference type="PANTHER" id="PTHR30616">
    <property type="entry name" value="UNCHARACTERIZED PROTEIN YFIH"/>
    <property type="match status" value="1"/>
</dbReference>
<comment type="function">
    <text evidence="2">Purine nucleoside enzyme that catalyzes the phosphorolysis of adenosine and inosine nucleosides, yielding D-ribose 1-phosphate and the respective free bases, adenine and hypoxanthine. Also catalyzes the phosphorolysis of S-methyl-5'-thioadenosine into adenine and S-methyl-5-thio-alpha-D-ribose 1-phosphate. Also has adenosine deaminase activity.</text>
</comment>
<dbReference type="InterPro" id="IPR038371">
    <property type="entry name" value="Cu_polyphenol_OxRdtase_sf"/>
</dbReference>
<evidence type="ECO:0000256" key="1">
    <source>
        <dbReference type="ARBA" id="ARBA00000553"/>
    </source>
</evidence>
<evidence type="ECO:0000256" key="6">
    <source>
        <dbReference type="ARBA" id="ARBA00022801"/>
    </source>
</evidence>
<evidence type="ECO:0000256" key="8">
    <source>
        <dbReference type="ARBA" id="ARBA00047989"/>
    </source>
</evidence>
<keyword evidence="5" id="KW-0479">Metal-binding</keyword>
<comment type="catalytic activity">
    <reaction evidence="1">
        <text>inosine + phosphate = alpha-D-ribose 1-phosphate + hypoxanthine</text>
        <dbReference type="Rhea" id="RHEA:27646"/>
        <dbReference type="ChEBI" id="CHEBI:17368"/>
        <dbReference type="ChEBI" id="CHEBI:17596"/>
        <dbReference type="ChEBI" id="CHEBI:43474"/>
        <dbReference type="ChEBI" id="CHEBI:57720"/>
        <dbReference type="EC" id="2.4.2.1"/>
    </reaction>
    <physiologicalReaction direction="left-to-right" evidence="1">
        <dbReference type="Rhea" id="RHEA:27647"/>
    </physiologicalReaction>
</comment>
<keyword evidence="7" id="KW-0862">Zinc</keyword>
<evidence type="ECO:0000313" key="13">
    <source>
        <dbReference type="Proteomes" id="UP001605989"/>
    </source>
</evidence>
<evidence type="ECO:0000256" key="10">
    <source>
        <dbReference type="ARBA" id="ARBA00049893"/>
    </source>
</evidence>
<evidence type="ECO:0000256" key="9">
    <source>
        <dbReference type="ARBA" id="ARBA00048968"/>
    </source>
</evidence>
<evidence type="ECO:0000256" key="3">
    <source>
        <dbReference type="ARBA" id="ARBA00007353"/>
    </source>
</evidence>
<dbReference type="Pfam" id="PF02578">
    <property type="entry name" value="Cu-oxidase_4"/>
    <property type="match status" value="1"/>
</dbReference>
<dbReference type="Proteomes" id="UP001605989">
    <property type="component" value="Unassembled WGS sequence"/>
</dbReference>
<dbReference type="SUPFAM" id="SSF64438">
    <property type="entry name" value="CNF1/YfiH-like putative cysteine hydrolases"/>
    <property type="match status" value="1"/>
</dbReference>
<comment type="caution">
    <text evidence="12">The sequence shown here is derived from an EMBL/GenBank/DDBJ whole genome shotgun (WGS) entry which is preliminary data.</text>
</comment>
<evidence type="ECO:0000313" key="12">
    <source>
        <dbReference type="EMBL" id="MFG6274199.1"/>
    </source>
</evidence>
<dbReference type="InterPro" id="IPR011324">
    <property type="entry name" value="Cytotoxic_necrot_fac-like_cat"/>
</dbReference>
<evidence type="ECO:0000256" key="4">
    <source>
        <dbReference type="ARBA" id="ARBA00022679"/>
    </source>
</evidence>
<comment type="catalytic activity">
    <reaction evidence="9">
        <text>adenosine + phosphate = alpha-D-ribose 1-phosphate + adenine</text>
        <dbReference type="Rhea" id="RHEA:27642"/>
        <dbReference type="ChEBI" id="CHEBI:16335"/>
        <dbReference type="ChEBI" id="CHEBI:16708"/>
        <dbReference type="ChEBI" id="CHEBI:43474"/>
        <dbReference type="ChEBI" id="CHEBI:57720"/>
        <dbReference type="EC" id="2.4.2.1"/>
    </reaction>
    <physiologicalReaction direction="left-to-right" evidence="9">
        <dbReference type="Rhea" id="RHEA:27643"/>
    </physiologicalReaction>
</comment>
<dbReference type="Gene3D" id="3.60.140.10">
    <property type="entry name" value="CNF1/YfiH-like putative cysteine hydrolases"/>
    <property type="match status" value="1"/>
</dbReference>
<reference evidence="12 13" key="1">
    <citation type="submission" date="2024-10" db="EMBL/GenBank/DDBJ databases">
        <authorList>
            <person name="Sang B.-I."/>
            <person name="Prabhaharan D."/>
        </authorList>
    </citation>
    <scope>NUCLEOTIDE SEQUENCE [LARGE SCALE GENOMIC DNA]</scope>
    <source>
        <strain evidence="12 13">MH</strain>
    </source>
</reference>
<proteinExistence type="inferred from homology"/>
<evidence type="ECO:0000256" key="2">
    <source>
        <dbReference type="ARBA" id="ARBA00003215"/>
    </source>
</evidence>
<dbReference type="CDD" id="cd16833">
    <property type="entry name" value="YfiH"/>
    <property type="match status" value="1"/>
</dbReference>
<dbReference type="InterPro" id="IPR003730">
    <property type="entry name" value="Cu_polyphenol_OxRdtase"/>
</dbReference>
<dbReference type="PANTHER" id="PTHR30616:SF2">
    <property type="entry name" value="PURINE NUCLEOSIDE PHOSPHORYLASE LACC1"/>
    <property type="match status" value="1"/>
</dbReference>
<keyword evidence="13" id="KW-1185">Reference proteome</keyword>
<organism evidence="12 13">
    <name type="scientific">Megasphaera hexanoica</name>
    <dbReference type="NCBI Taxonomy" id="1675036"/>
    <lineage>
        <taxon>Bacteria</taxon>
        <taxon>Bacillati</taxon>
        <taxon>Bacillota</taxon>
        <taxon>Negativicutes</taxon>
        <taxon>Veillonellales</taxon>
        <taxon>Veillonellaceae</taxon>
        <taxon>Megasphaera</taxon>
    </lineage>
</organism>
<comment type="similarity">
    <text evidence="3 11">Belongs to the purine nucleoside phosphorylase YfiH/LACC1 family.</text>
</comment>
<dbReference type="EMBL" id="JBIEKR010000015">
    <property type="protein sequence ID" value="MFG6274199.1"/>
    <property type="molecule type" value="Genomic_DNA"/>
</dbReference>
<dbReference type="RefSeq" id="WP_234995381.1">
    <property type="nucleotide sequence ID" value="NZ_CP011940.1"/>
</dbReference>